<keyword evidence="3" id="KW-0677">Repeat</keyword>
<feature type="domain" description="C2H2-type" evidence="10">
    <location>
        <begin position="378"/>
        <end position="406"/>
    </location>
</feature>
<dbReference type="SUPFAM" id="SSF57667">
    <property type="entry name" value="beta-beta-alpha zinc fingers"/>
    <property type="match status" value="5"/>
</dbReference>
<feature type="domain" description="C2H2-type" evidence="10">
    <location>
        <begin position="465"/>
        <end position="496"/>
    </location>
</feature>
<evidence type="ECO:0000256" key="4">
    <source>
        <dbReference type="ARBA" id="ARBA00022771"/>
    </source>
</evidence>
<evidence type="ECO:0000313" key="12">
    <source>
        <dbReference type="Proteomes" id="UP001445076"/>
    </source>
</evidence>
<dbReference type="PANTHER" id="PTHR47772">
    <property type="entry name" value="ZINC FINGER PROTEIN 200"/>
    <property type="match status" value="1"/>
</dbReference>
<evidence type="ECO:0000256" key="6">
    <source>
        <dbReference type="ARBA" id="ARBA00023015"/>
    </source>
</evidence>
<feature type="domain" description="C2H2-type" evidence="10">
    <location>
        <begin position="437"/>
        <end position="464"/>
    </location>
</feature>
<dbReference type="Gene3D" id="3.30.160.60">
    <property type="entry name" value="Classic Zinc Finger"/>
    <property type="match status" value="7"/>
</dbReference>
<dbReference type="GO" id="GO:0005634">
    <property type="term" value="C:nucleus"/>
    <property type="evidence" value="ECO:0007669"/>
    <property type="project" value="UniProtKB-SubCell"/>
</dbReference>
<keyword evidence="7" id="KW-0804">Transcription</keyword>
<dbReference type="Pfam" id="PF00096">
    <property type="entry name" value="zf-C2H2"/>
    <property type="match status" value="1"/>
</dbReference>
<feature type="domain" description="C2H2-type" evidence="10">
    <location>
        <begin position="409"/>
        <end position="436"/>
    </location>
</feature>
<evidence type="ECO:0000313" key="11">
    <source>
        <dbReference type="EMBL" id="KAK8742653.1"/>
    </source>
</evidence>
<evidence type="ECO:0000259" key="10">
    <source>
        <dbReference type="PROSITE" id="PS50157"/>
    </source>
</evidence>
<keyword evidence="8" id="KW-0539">Nucleus</keyword>
<evidence type="ECO:0000256" key="7">
    <source>
        <dbReference type="ARBA" id="ARBA00023163"/>
    </source>
</evidence>
<proteinExistence type="predicted"/>
<dbReference type="SMART" id="SM00355">
    <property type="entry name" value="ZnF_C2H2"/>
    <property type="match status" value="13"/>
</dbReference>
<protein>
    <recommendedName>
        <fullName evidence="10">C2H2-type domain-containing protein</fullName>
    </recommendedName>
</protein>
<feature type="domain" description="C2H2-type" evidence="10">
    <location>
        <begin position="290"/>
        <end position="317"/>
    </location>
</feature>
<keyword evidence="6" id="KW-0805">Transcription regulation</keyword>
<reference evidence="11 12" key="1">
    <citation type="journal article" date="2024" name="BMC Genomics">
        <title>Genome assembly of redclaw crayfish (Cherax quadricarinatus) provides insights into its immune adaptation and hypoxia tolerance.</title>
        <authorList>
            <person name="Liu Z."/>
            <person name="Zheng J."/>
            <person name="Li H."/>
            <person name="Fang K."/>
            <person name="Wang S."/>
            <person name="He J."/>
            <person name="Zhou D."/>
            <person name="Weng S."/>
            <person name="Chi M."/>
            <person name="Gu Z."/>
            <person name="He J."/>
            <person name="Li F."/>
            <person name="Wang M."/>
        </authorList>
    </citation>
    <scope>NUCLEOTIDE SEQUENCE [LARGE SCALE GENOMIC DNA]</scope>
    <source>
        <strain evidence="11">ZL_2023a</strain>
    </source>
</reference>
<feature type="domain" description="C2H2-type" evidence="10">
    <location>
        <begin position="117"/>
        <end position="145"/>
    </location>
</feature>
<keyword evidence="5" id="KW-0862">Zinc</keyword>
<evidence type="ECO:0000256" key="1">
    <source>
        <dbReference type="ARBA" id="ARBA00004123"/>
    </source>
</evidence>
<dbReference type="PROSITE" id="PS50157">
    <property type="entry name" value="ZINC_FINGER_C2H2_2"/>
    <property type="match status" value="9"/>
</dbReference>
<keyword evidence="4 9" id="KW-0863">Zinc-finger</keyword>
<evidence type="ECO:0000256" key="3">
    <source>
        <dbReference type="ARBA" id="ARBA00022737"/>
    </source>
</evidence>
<comment type="caution">
    <text evidence="11">The sequence shown here is derived from an EMBL/GenBank/DDBJ whole genome shotgun (WGS) entry which is preliminary data.</text>
</comment>
<comment type="subcellular location">
    <subcellularLocation>
        <location evidence="1">Nucleus</location>
    </subcellularLocation>
</comment>
<dbReference type="EMBL" id="JARKIK010000027">
    <property type="protein sequence ID" value="KAK8742653.1"/>
    <property type="molecule type" value="Genomic_DNA"/>
</dbReference>
<dbReference type="Proteomes" id="UP001445076">
    <property type="component" value="Unassembled WGS sequence"/>
</dbReference>
<feature type="domain" description="C2H2-type" evidence="10">
    <location>
        <begin position="205"/>
        <end position="232"/>
    </location>
</feature>
<dbReference type="PANTHER" id="PTHR47772:SF13">
    <property type="entry name" value="GASTRULA ZINC FINGER PROTEIN XLCGF49.1-LIKE-RELATED"/>
    <property type="match status" value="1"/>
</dbReference>
<dbReference type="InterPro" id="IPR036236">
    <property type="entry name" value="Znf_C2H2_sf"/>
</dbReference>
<dbReference type="AlphaFoldDB" id="A0AAW0XRS5"/>
<keyword evidence="2" id="KW-0479">Metal-binding</keyword>
<feature type="domain" description="C2H2-type" evidence="10">
    <location>
        <begin position="234"/>
        <end position="257"/>
    </location>
</feature>
<dbReference type="InterPro" id="IPR050636">
    <property type="entry name" value="C2H2-ZF_domain-containing"/>
</dbReference>
<organism evidence="11 12">
    <name type="scientific">Cherax quadricarinatus</name>
    <name type="common">Australian red claw crayfish</name>
    <dbReference type="NCBI Taxonomy" id="27406"/>
    <lineage>
        <taxon>Eukaryota</taxon>
        <taxon>Metazoa</taxon>
        <taxon>Ecdysozoa</taxon>
        <taxon>Arthropoda</taxon>
        <taxon>Crustacea</taxon>
        <taxon>Multicrustacea</taxon>
        <taxon>Malacostraca</taxon>
        <taxon>Eumalacostraca</taxon>
        <taxon>Eucarida</taxon>
        <taxon>Decapoda</taxon>
        <taxon>Pleocyemata</taxon>
        <taxon>Astacidea</taxon>
        <taxon>Parastacoidea</taxon>
        <taxon>Parastacidae</taxon>
        <taxon>Cherax</taxon>
    </lineage>
</organism>
<evidence type="ECO:0000256" key="9">
    <source>
        <dbReference type="PROSITE-ProRule" id="PRU00042"/>
    </source>
</evidence>
<accession>A0AAW0XRS5</accession>
<evidence type="ECO:0000256" key="5">
    <source>
        <dbReference type="ARBA" id="ARBA00022833"/>
    </source>
</evidence>
<sequence>MKNSYNFTWNRSIKEESADVVSIGLAANTPAREWPEGASGSAINVFCPAGGSRLRRRRPASYRPCDLCGVIPFRDVERHVAEYHPETLIRPCALCDARFRTYRQLGSHVLRVHGPTLLCPTCSSAFPDASAFKKHLEDIHSEIPSVFVCVVCRHSVSSPIDYCTHMETHQAEAALLSAEDEIDKIGVTNSLQNTVGALEEEQSQLWCSQCQKKLKSAIALKRHLQRVHGERPSFQCEVCFSRFQSSGGLLDHTETHTTGAIQCPLCEQQFAKFHHLRSHCDVVHVDTASFKCHHCSRVAKSINSLFTHVLVHHPDKFGLARNVRCTKCREKFHSGRELSQHKAARHAELVECVHCGKQMSKYLIASHINEKHTREHKSDCSFCGQAFFNQGKLSEHVKRHHLREHYARFVCHICSKAYITRHELLRHTAAHQNERQYKCEFCSRAYFKAGDLTYHRRTHTGERPHGCTSCEAAFSRPSELTTHLARAHGLHHRTRRYIRTAVPDSLQTTNDHLVVIPSQAIDENVNVQVVTGDGDNASQLVTEVGEDGHVVHVMKEDSSLHMMHAFPHNLIKSHSNDLQHDQGDIQVIYVELME</sequence>
<evidence type="ECO:0000256" key="2">
    <source>
        <dbReference type="ARBA" id="ARBA00022723"/>
    </source>
</evidence>
<keyword evidence="12" id="KW-1185">Reference proteome</keyword>
<dbReference type="GO" id="GO:0008270">
    <property type="term" value="F:zinc ion binding"/>
    <property type="evidence" value="ECO:0007669"/>
    <property type="project" value="UniProtKB-KW"/>
</dbReference>
<evidence type="ECO:0000256" key="8">
    <source>
        <dbReference type="ARBA" id="ARBA00023242"/>
    </source>
</evidence>
<gene>
    <name evidence="11" type="ORF">OTU49_001604</name>
</gene>
<feature type="domain" description="C2H2-type" evidence="10">
    <location>
        <begin position="261"/>
        <end position="289"/>
    </location>
</feature>
<dbReference type="InterPro" id="IPR013087">
    <property type="entry name" value="Znf_C2H2_type"/>
</dbReference>
<name>A0AAW0XRS5_CHEQU</name>
<dbReference type="PROSITE" id="PS00028">
    <property type="entry name" value="ZINC_FINGER_C2H2_1"/>
    <property type="match status" value="11"/>
</dbReference>